<proteinExistence type="predicted"/>
<evidence type="ECO:0000313" key="2">
    <source>
        <dbReference type="EMBL" id="BCJ86611.1"/>
    </source>
</evidence>
<accession>A0A7I8DFC0</accession>
<feature type="domain" description="VanZ-like" evidence="1">
    <location>
        <begin position="10"/>
        <end position="163"/>
    </location>
</feature>
<dbReference type="KEGG" id="eff:skT53_15960"/>
<evidence type="ECO:0000259" key="1">
    <source>
        <dbReference type="Pfam" id="PF04892"/>
    </source>
</evidence>
<protein>
    <recommendedName>
        <fullName evidence="1">VanZ-like domain-containing protein</fullName>
    </recommendedName>
</protein>
<dbReference type="NCBIfam" id="NF037970">
    <property type="entry name" value="vanZ_1"/>
    <property type="match status" value="1"/>
</dbReference>
<reference evidence="2 3" key="1">
    <citation type="submission" date="2020-08" db="EMBL/GenBank/DDBJ databases">
        <title>Complete Genome Sequence of Effusibacillus dendaii Strain skT53, Isolated from Farmland soil.</title>
        <authorList>
            <person name="Konishi T."/>
            <person name="Kawasaki H."/>
        </authorList>
    </citation>
    <scope>NUCLEOTIDE SEQUENCE [LARGE SCALE GENOMIC DNA]</scope>
    <source>
        <strain evidence="3">skT53</strain>
    </source>
</reference>
<organism evidence="2 3">
    <name type="scientific">Effusibacillus dendaii</name>
    <dbReference type="NCBI Taxonomy" id="2743772"/>
    <lineage>
        <taxon>Bacteria</taxon>
        <taxon>Bacillati</taxon>
        <taxon>Bacillota</taxon>
        <taxon>Bacilli</taxon>
        <taxon>Bacillales</taxon>
        <taxon>Alicyclobacillaceae</taxon>
        <taxon>Effusibacillus</taxon>
    </lineage>
</organism>
<name>A0A7I8DFC0_9BACL</name>
<evidence type="ECO:0000313" key="3">
    <source>
        <dbReference type="Proteomes" id="UP000593802"/>
    </source>
</evidence>
<dbReference type="InterPro" id="IPR006976">
    <property type="entry name" value="VanZ-like"/>
</dbReference>
<dbReference type="AlphaFoldDB" id="A0A7I8DFC0"/>
<dbReference type="EMBL" id="AP023366">
    <property type="protein sequence ID" value="BCJ86611.1"/>
    <property type="molecule type" value="Genomic_DNA"/>
</dbReference>
<dbReference type="Pfam" id="PF04892">
    <property type="entry name" value="VanZ"/>
    <property type="match status" value="1"/>
</dbReference>
<sequence length="221" mass="25075">MMNLGKKYLFCLLTCLWLIVIFGLSSQPYQWQTIQPVLHHFFSQESMRHVLPAVSFQYHHSTVDSQKNPFKFVKFLIRKTAHILLYATLAFLTRQALKQAIGSRLHIRLPHAPVVEVVTLLFVGLIAALDEWNQTHVALRTGAVQDVCLDLFAGSIGMMIASIRTEYFRFLLNKANTLLSRQPVSTEEVFVLLNLPQRSAETAAEPEVTRLLSAGDLEILD</sequence>
<keyword evidence="3" id="KW-1185">Reference proteome</keyword>
<dbReference type="Proteomes" id="UP000593802">
    <property type="component" value="Chromosome"/>
</dbReference>
<gene>
    <name evidence="2" type="ORF">skT53_15960</name>
</gene>